<accession>M6FXH1</accession>
<sequence length="51" mass="5928">MRTTSNQLPKFFHKIVASKNIILLRGRPDAKRNHSSWTNPTNCSYEAIQKK</sequence>
<name>M6FXH1_9LEPT</name>
<evidence type="ECO:0000313" key="2">
    <source>
        <dbReference type="EMBL" id="EMM74809.1"/>
    </source>
</evidence>
<evidence type="ECO:0000256" key="1">
    <source>
        <dbReference type="SAM" id="MobiDB-lite"/>
    </source>
</evidence>
<gene>
    <name evidence="2" type="ORF">LEP1GSC038_0783</name>
</gene>
<reference evidence="2 3" key="1">
    <citation type="submission" date="2013-01" db="EMBL/GenBank/DDBJ databases">
        <authorList>
            <person name="Harkins D.M."/>
            <person name="Durkin A.S."/>
            <person name="Brinkac L.M."/>
            <person name="Haft D.H."/>
            <person name="Selengut J.D."/>
            <person name="Sanka R."/>
            <person name="DePew J."/>
            <person name="Purushe J."/>
            <person name="Hospenthal D.R."/>
            <person name="Murray C.K."/>
            <person name="Pimentel G."/>
            <person name="Wasfy M."/>
            <person name="Vinetz J.M."/>
            <person name="Sutton G.G."/>
            <person name="Nierman W.C."/>
            <person name="Fouts D.E."/>
        </authorList>
    </citation>
    <scope>NUCLEOTIDE SEQUENCE [LARGE SCALE GENOMIC DNA]</scope>
    <source>
        <strain evidence="2 3">2006001855</strain>
    </source>
</reference>
<feature type="compositionally biased region" description="Polar residues" evidence="1">
    <location>
        <begin position="35"/>
        <end position="44"/>
    </location>
</feature>
<dbReference type="Proteomes" id="UP000012101">
    <property type="component" value="Unassembled WGS sequence"/>
</dbReference>
<evidence type="ECO:0000313" key="3">
    <source>
        <dbReference type="Proteomes" id="UP000012101"/>
    </source>
</evidence>
<comment type="caution">
    <text evidence="2">The sequence shown here is derived from an EMBL/GenBank/DDBJ whole genome shotgun (WGS) entry which is preliminary data.</text>
</comment>
<dbReference type="AlphaFoldDB" id="M6FXH1"/>
<protein>
    <submittedName>
        <fullName evidence="2">Uncharacterized protein</fullName>
    </submittedName>
</protein>
<dbReference type="EMBL" id="AFJM02000002">
    <property type="protein sequence ID" value="EMM74809.1"/>
    <property type="molecule type" value="Genomic_DNA"/>
</dbReference>
<feature type="region of interest" description="Disordered" evidence="1">
    <location>
        <begin position="29"/>
        <end position="51"/>
    </location>
</feature>
<proteinExistence type="predicted"/>
<organism evidence="2 3">
    <name type="scientific">Leptospira weilii str. 2006001855</name>
    <dbReference type="NCBI Taxonomy" id="996804"/>
    <lineage>
        <taxon>Bacteria</taxon>
        <taxon>Pseudomonadati</taxon>
        <taxon>Spirochaetota</taxon>
        <taxon>Spirochaetia</taxon>
        <taxon>Leptospirales</taxon>
        <taxon>Leptospiraceae</taxon>
        <taxon>Leptospira</taxon>
    </lineage>
</organism>